<dbReference type="AlphaFoldDB" id="A0A1I8AA81"/>
<keyword evidence="2" id="KW-1185">Reference proteome</keyword>
<name>A0A1I8AA81_9BILA</name>
<organism evidence="2 3">
    <name type="scientific">Steinernema glaseri</name>
    <dbReference type="NCBI Taxonomy" id="37863"/>
    <lineage>
        <taxon>Eukaryota</taxon>
        <taxon>Metazoa</taxon>
        <taxon>Ecdysozoa</taxon>
        <taxon>Nematoda</taxon>
        <taxon>Chromadorea</taxon>
        <taxon>Rhabditida</taxon>
        <taxon>Tylenchina</taxon>
        <taxon>Panagrolaimomorpha</taxon>
        <taxon>Strongyloidoidea</taxon>
        <taxon>Steinernematidae</taxon>
        <taxon>Steinernema</taxon>
    </lineage>
</organism>
<dbReference type="WBParaSite" id="L893_g3523.t1">
    <property type="protein sequence ID" value="L893_g3523.t1"/>
    <property type="gene ID" value="L893_g3523"/>
</dbReference>
<evidence type="ECO:0000313" key="2">
    <source>
        <dbReference type="Proteomes" id="UP000095287"/>
    </source>
</evidence>
<dbReference type="Proteomes" id="UP000095287">
    <property type="component" value="Unplaced"/>
</dbReference>
<sequence length="100" mass="11853">MIISRYIPRRVFSLVKYIICLLLVYFCLSAFNSRSSTSWSKAVVEVANENSLQSNQYTLYDGVDPFLEYRSLDKKDWHDYKQMEADKKPVPSEWVRCSRQ</sequence>
<keyword evidence="1" id="KW-0812">Transmembrane</keyword>
<evidence type="ECO:0000313" key="3">
    <source>
        <dbReference type="WBParaSite" id="L893_g3523.t1"/>
    </source>
</evidence>
<evidence type="ECO:0000256" key="1">
    <source>
        <dbReference type="SAM" id="Phobius"/>
    </source>
</evidence>
<keyword evidence="1" id="KW-0472">Membrane</keyword>
<reference evidence="3" key="1">
    <citation type="submission" date="2016-11" db="UniProtKB">
        <authorList>
            <consortium name="WormBaseParasite"/>
        </authorList>
    </citation>
    <scope>IDENTIFICATION</scope>
</reference>
<proteinExistence type="predicted"/>
<keyword evidence="1" id="KW-1133">Transmembrane helix</keyword>
<feature type="transmembrane region" description="Helical" evidence="1">
    <location>
        <begin position="12"/>
        <end position="31"/>
    </location>
</feature>
<protein>
    <submittedName>
        <fullName evidence="3">Uncharacterized protein</fullName>
    </submittedName>
</protein>
<accession>A0A1I8AA81</accession>